<evidence type="ECO:0000256" key="2">
    <source>
        <dbReference type="ARBA" id="ARBA00022692"/>
    </source>
</evidence>
<feature type="compositionally biased region" description="Polar residues" evidence="6">
    <location>
        <begin position="178"/>
        <end position="191"/>
    </location>
</feature>
<feature type="transmembrane region" description="Helical" evidence="5">
    <location>
        <begin position="224"/>
        <end position="246"/>
    </location>
</feature>
<evidence type="ECO:0000256" key="5">
    <source>
        <dbReference type="RuleBase" id="RU367097"/>
    </source>
</evidence>
<feature type="transmembrane region" description="Helical" evidence="5">
    <location>
        <begin position="348"/>
        <end position="366"/>
    </location>
</feature>
<sequence length="624" mass="67333">MRPKQRPPLRSHSNTHTRNAAPSKVGRESEGSVDHDNQRAPVRTIVRLHIVLLACLQPDPLSAADDQSNADSPAARRDIFRPLDKVRSAIAISAQRTGLAAIPSSHPARNQSFSPGVNSLRSGLRCCHHLRSLHSPLHPERHQGLPHLPFQLAVKMASGNRSFFAPQETRVDLPHGAATQTPDITRPASPSENDRAPFLNGGEGSREDVRMGAKALRHDADKPAVGVMALAPILSYCAASITMTVVNKFTVSGAGFNMNLLVLLIQSTVGVTCVMIAERAGLIQLRGLNSRDVWNWMPLSTMLVFVIWTGSKALQYLNISVYTIFKNLTIILIAYGEVLWFGGRVTRIVLSSFLLMVLSSIIAAWSDISNVFAIGNLSMPHTPDSIAGGMSKDPNTGALIPAFDPLKAEKDAIAAQIQGASANDVIEGFQGYGLLSSGYLWMALNCICSATYVLLMRKRIKVTGFKDWDTMFYNNFLSIPVLLVMSFLVEDWSAANLHKNFPDDKQTKLISAIVFSGACAILISYTTAWCIRATSSTTYSMVGALNKLPVALSGMVFFHDPPVTFSSVSAISVGFFAGLVYAVGKNKQAEAAKLAGTSASNGSSSSGSKDGSSLPMHNLNDRKD</sequence>
<evidence type="ECO:0000256" key="4">
    <source>
        <dbReference type="ARBA" id="ARBA00023136"/>
    </source>
</evidence>
<feature type="region of interest" description="Disordered" evidence="6">
    <location>
        <begin position="175"/>
        <end position="206"/>
    </location>
</feature>
<feature type="compositionally biased region" description="Basic residues" evidence="6">
    <location>
        <begin position="1"/>
        <end position="15"/>
    </location>
</feature>
<feature type="compositionally biased region" description="Basic and acidic residues" evidence="6">
    <location>
        <begin position="25"/>
        <end position="38"/>
    </location>
</feature>
<feature type="region of interest" description="Disordered" evidence="6">
    <location>
        <begin position="1"/>
        <end position="38"/>
    </location>
</feature>
<dbReference type="OrthoDB" id="417037at2759"/>
<comment type="caution">
    <text evidence="7">The sequence shown here is derived from an EMBL/GenBank/DDBJ whole genome shotgun (WGS) entry which is preliminary data.</text>
</comment>
<dbReference type="HOGENOM" id="CLU_025360_1_2_1"/>
<evidence type="ECO:0000256" key="6">
    <source>
        <dbReference type="SAM" id="MobiDB-lite"/>
    </source>
</evidence>
<keyword evidence="4 5" id="KW-0472">Membrane</keyword>
<feature type="region of interest" description="Disordered" evidence="6">
    <location>
        <begin position="594"/>
        <end position="624"/>
    </location>
</feature>
<dbReference type="EMBL" id="AWNI01000022">
    <property type="protein sequence ID" value="ETS61103.1"/>
    <property type="molecule type" value="Genomic_DNA"/>
</dbReference>
<dbReference type="GO" id="GO:0005789">
    <property type="term" value="C:endoplasmic reticulum membrane"/>
    <property type="evidence" value="ECO:0007669"/>
    <property type="project" value="UniProtKB-SubCell"/>
</dbReference>
<feature type="transmembrane region" description="Helical" evidence="5">
    <location>
        <begin position="293"/>
        <end position="310"/>
    </location>
</feature>
<keyword evidence="5" id="KW-0256">Endoplasmic reticulum</keyword>
<reference evidence="7 8" key="1">
    <citation type="journal article" date="2014" name="Genome Announc.">
        <title>Genome sequence of the basidiomycetous fungus Pseudozyma aphidis DSM70725, an efficient producer of biosurfactant mannosylerythritol lipids.</title>
        <authorList>
            <person name="Lorenz S."/>
            <person name="Guenther M."/>
            <person name="Grumaz C."/>
            <person name="Rupp S."/>
            <person name="Zibek S."/>
            <person name="Sohn K."/>
        </authorList>
    </citation>
    <scope>NUCLEOTIDE SEQUENCE [LARGE SCALE GENOMIC DNA]</scope>
    <source>
        <strain evidence="8">ATCC 32657 / CBS 517.83 / DSM 70725 / JCM 10318 / NBRC 10182 / NRRL Y-7954 / St-0401</strain>
    </source>
</reference>
<keyword evidence="5" id="KW-0762">Sugar transport</keyword>
<dbReference type="GO" id="GO:0000139">
    <property type="term" value="C:Golgi membrane"/>
    <property type="evidence" value="ECO:0007669"/>
    <property type="project" value="UniProtKB-SubCell"/>
</dbReference>
<keyword evidence="2 5" id="KW-0812">Transmembrane</keyword>
<keyword evidence="5" id="KW-0968">Cytoplasmic vesicle</keyword>
<feature type="transmembrane region" description="Helical" evidence="5">
    <location>
        <begin position="316"/>
        <end position="336"/>
    </location>
</feature>
<comment type="subcellular location">
    <subcellularLocation>
        <location evidence="5">Golgi apparatus membrane</location>
        <topology evidence="5">Multi-pass membrane protein</topology>
    </subcellularLocation>
    <subcellularLocation>
        <location evidence="5">Cytoplasmic vesicle membrane</location>
        <topology evidence="5">Multi-pass membrane protein</topology>
    </subcellularLocation>
    <subcellularLocation>
        <location evidence="5">Endoplasmic reticulum membrane</location>
        <topology evidence="5">Multi-pass membrane protein</topology>
    </subcellularLocation>
    <subcellularLocation>
        <location evidence="1">Membrane</location>
        <topology evidence="1">Multi-pass membrane protein</topology>
    </subcellularLocation>
</comment>
<dbReference type="Proteomes" id="UP000019462">
    <property type="component" value="Unassembled WGS sequence"/>
</dbReference>
<feature type="transmembrane region" description="Helical" evidence="5">
    <location>
        <begin position="564"/>
        <end position="584"/>
    </location>
</feature>
<feature type="transmembrane region" description="Helical" evidence="5">
    <location>
        <begin position="471"/>
        <end position="489"/>
    </location>
</feature>
<organism evidence="7 8">
    <name type="scientific">Moesziomyces aphidis</name>
    <name type="common">Pseudozyma aphidis</name>
    <dbReference type="NCBI Taxonomy" id="84754"/>
    <lineage>
        <taxon>Eukaryota</taxon>
        <taxon>Fungi</taxon>
        <taxon>Dikarya</taxon>
        <taxon>Basidiomycota</taxon>
        <taxon>Ustilaginomycotina</taxon>
        <taxon>Ustilaginomycetes</taxon>
        <taxon>Ustilaginales</taxon>
        <taxon>Ustilaginaceae</taxon>
        <taxon>Moesziomyces</taxon>
    </lineage>
</organism>
<dbReference type="GO" id="GO:0030659">
    <property type="term" value="C:cytoplasmic vesicle membrane"/>
    <property type="evidence" value="ECO:0007669"/>
    <property type="project" value="UniProtKB-SubCell"/>
</dbReference>
<accession>W3VHG4</accession>
<dbReference type="PANTHER" id="PTHR11132">
    <property type="entry name" value="SOLUTE CARRIER FAMILY 35"/>
    <property type="match status" value="1"/>
</dbReference>
<keyword evidence="3 5" id="KW-1133">Transmembrane helix</keyword>
<comment type="function">
    <text evidence="5">Involved in the import of GDP-mannose from the cytoplasm into the Golgi lumen.</text>
</comment>
<dbReference type="AlphaFoldDB" id="W3VHG4"/>
<proteinExistence type="inferred from homology"/>
<feature type="transmembrane region" description="Helical" evidence="5">
    <location>
        <begin position="258"/>
        <end position="281"/>
    </location>
</feature>
<evidence type="ECO:0000313" key="8">
    <source>
        <dbReference type="Proteomes" id="UP000019462"/>
    </source>
</evidence>
<keyword evidence="5" id="KW-0333">Golgi apparatus</keyword>
<evidence type="ECO:0000256" key="1">
    <source>
        <dbReference type="ARBA" id="ARBA00004141"/>
    </source>
</evidence>
<comment type="similarity">
    <text evidence="5">Belongs to the TPT transporter family. SLC35D subfamily.</text>
</comment>
<feature type="compositionally biased region" description="Low complexity" evidence="6">
    <location>
        <begin position="596"/>
        <end position="613"/>
    </location>
</feature>
<comment type="subunit">
    <text evidence="5">Homooligomer.</text>
</comment>
<dbReference type="InterPro" id="IPR050186">
    <property type="entry name" value="TPT_transporter"/>
</dbReference>
<evidence type="ECO:0000313" key="7">
    <source>
        <dbReference type="EMBL" id="ETS61103.1"/>
    </source>
</evidence>
<feature type="transmembrane region" description="Helical" evidence="5">
    <location>
        <begin position="538"/>
        <end position="558"/>
    </location>
</feature>
<gene>
    <name evidence="7" type="ORF">PaG_05050</name>
</gene>
<name>W3VHG4_MOEAP</name>
<keyword evidence="5" id="KW-0813">Transport</keyword>
<feature type="transmembrane region" description="Helical" evidence="5">
    <location>
        <begin position="509"/>
        <end position="531"/>
    </location>
</feature>
<evidence type="ECO:0000256" key="3">
    <source>
        <dbReference type="ARBA" id="ARBA00022989"/>
    </source>
</evidence>
<dbReference type="NCBIfam" id="TIGR00803">
    <property type="entry name" value="nst"/>
    <property type="match status" value="1"/>
</dbReference>
<protein>
    <recommendedName>
        <fullName evidence="5">GDP-mannose transporter</fullName>
        <shortName evidence="5">GMT</shortName>
    </recommendedName>
</protein>
<feature type="transmembrane region" description="Helical" evidence="5">
    <location>
        <begin position="438"/>
        <end position="455"/>
    </location>
</feature>
<keyword evidence="8" id="KW-1185">Reference proteome</keyword>